<keyword evidence="2" id="KW-0677">Repeat</keyword>
<feature type="domain" description="Thioredoxin" evidence="8">
    <location>
        <begin position="15"/>
        <end position="163"/>
    </location>
</feature>
<evidence type="ECO:0000259" key="8">
    <source>
        <dbReference type="PROSITE" id="PS51352"/>
    </source>
</evidence>
<evidence type="ECO:0000313" key="9">
    <source>
        <dbReference type="Proteomes" id="UP000813463"/>
    </source>
</evidence>
<dbReference type="InterPro" id="IPR023393">
    <property type="entry name" value="START-like_dom_sf"/>
</dbReference>
<reference evidence="10" key="2">
    <citation type="submission" date="2025-08" db="UniProtKB">
        <authorList>
            <consortium name="RefSeq"/>
        </authorList>
    </citation>
    <scope>IDENTIFICATION</scope>
    <source>
        <tissue evidence="10">Leaf</tissue>
    </source>
</reference>
<dbReference type="Pfam" id="PF02713">
    <property type="entry name" value="DUF220"/>
    <property type="match status" value="1"/>
</dbReference>
<dbReference type="InterPro" id="IPR012336">
    <property type="entry name" value="Thioredoxin-like_fold"/>
</dbReference>
<dbReference type="InterPro" id="IPR036249">
    <property type="entry name" value="Thioredoxin-like_sf"/>
</dbReference>
<dbReference type="InterPro" id="IPR046349">
    <property type="entry name" value="C1-like_sf"/>
</dbReference>
<dbReference type="Pfam" id="PF13905">
    <property type="entry name" value="Thioredoxin_8"/>
    <property type="match status" value="3"/>
</dbReference>
<dbReference type="RefSeq" id="XP_056690498.1">
    <property type="nucleotide sequence ID" value="XM_056834520.1"/>
</dbReference>
<dbReference type="EC" id="1.8.1.8" evidence="1"/>
<dbReference type="SUPFAM" id="SSF55961">
    <property type="entry name" value="Bet v1-like"/>
    <property type="match status" value="1"/>
</dbReference>
<keyword evidence="9" id="KW-1185">Reference proteome</keyword>
<dbReference type="Gene3D" id="3.40.30.10">
    <property type="entry name" value="Glutaredoxin"/>
    <property type="match status" value="3"/>
</dbReference>
<evidence type="ECO:0000256" key="4">
    <source>
        <dbReference type="ARBA" id="ARBA00023027"/>
    </source>
</evidence>
<comment type="similarity">
    <text evidence="5">Belongs to the nucleoredoxin family.</text>
</comment>
<organism evidence="9 10">
    <name type="scientific">Spinacia oleracea</name>
    <name type="common">Spinach</name>
    <dbReference type="NCBI Taxonomy" id="3562"/>
    <lineage>
        <taxon>Eukaryota</taxon>
        <taxon>Viridiplantae</taxon>
        <taxon>Streptophyta</taxon>
        <taxon>Embryophyta</taxon>
        <taxon>Tracheophyta</taxon>
        <taxon>Spermatophyta</taxon>
        <taxon>Magnoliopsida</taxon>
        <taxon>eudicotyledons</taxon>
        <taxon>Gunneridae</taxon>
        <taxon>Pentapetalae</taxon>
        <taxon>Caryophyllales</taxon>
        <taxon>Chenopodiaceae</taxon>
        <taxon>Chenopodioideae</taxon>
        <taxon>Anserineae</taxon>
        <taxon>Spinacia</taxon>
    </lineage>
</organism>
<dbReference type="SUPFAM" id="SSF57889">
    <property type="entry name" value="Cysteine-rich domain"/>
    <property type="match status" value="1"/>
</dbReference>
<sequence length="907" mass="102957">MAEEISINTECYALSSLLFTEERDFLIRNNGDQVKITDLSGKNVGLYFSASWCPPCRNFTPTLIETYKELSGNGDFEIVFVSSDRDEESFQGYFSKMPWLAVPISDKDTKESLGDKFSVMGIPHLVILDKDGKISTNEGVGLVTEYGAQAYPFTPERVNQLKEEEEDAKRNQNLKTLLESGSRNHVISSDGKKVSISELEGKMVGLYFCVGSYKPCTEFTKKLAEVHKVLKEKGENFEIVLIYLDDDDEEGFKECLAQLPCVALPFQDKKIAKLARYFELTSIPRLVIIGPDGKTLNPNVAELIDEHGAAAYPFTPEKLVELAEIEKAKLESQTLESVLVSGELDYVIDKSGSKVPVSQLVGKHILIYFSAHWCPPCRAFTPKLIEVYHEIKAKENAFEIIFVSSDRDQSSFDEYYSDMPWLALPFGDDRKTSLSRKFKVRGIPCLVAIGPEGRTITTEARQLTSAHGADAFPFTEDHIKNLKEEIEKIAEGWPEKLKHELHEHILVKVRRDGYYCDECNNPGNSWSFHCKECDFDLDPKCALKNGVKVEDDVETKEGYVCEGDVCRKIHSAIMRETKMSSTSQSTDINHQRRQLIDPAFPKFFTQAPQRLQNFFKSHLTGLRKAGQRKDVHELQQDIRKEQKSSTDLEADLQKQLQLWRANPHWGSPPPEINVTVPKGSLCNLNVEFDVGLPPDAVYNIVIDPDSKRVFRNIKEVISRKVLVDEGSRQVVEVEQAAIWNFLWLSGTISVHVLVDQNREDHTMRFKQVNTGFMKKFEGCWRVEPVFVDEKMCSPFKPKTLSDYRSCTGGKGRIGSRVSLEQLLQPAIVPPPPISWYLRGITSKTSETLMNYLLEEVARIKGISQVAGSNGDEKSVSEITNEPDIDEVRDIKKRWALRRRHALHYRKK</sequence>
<dbReference type="InterPro" id="IPR017937">
    <property type="entry name" value="Thioredoxin_CS"/>
</dbReference>
<comment type="catalytic activity">
    <reaction evidence="6">
        <text>[protein]-dithiol + NAD(+) = [protein]-disulfide + NADH + H(+)</text>
        <dbReference type="Rhea" id="RHEA:18749"/>
        <dbReference type="Rhea" id="RHEA-COMP:10593"/>
        <dbReference type="Rhea" id="RHEA-COMP:10594"/>
        <dbReference type="ChEBI" id="CHEBI:15378"/>
        <dbReference type="ChEBI" id="CHEBI:29950"/>
        <dbReference type="ChEBI" id="CHEBI:50058"/>
        <dbReference type="ChEBI" id="CHEBI:57540"/>
        <dbReference type="ChEBI" id="CHEBI:57945"/>
        <dbReference type="EC" id="1.8.1.8"/>
    </reaction>
</comment>
<dbReference type="CDD" id="cd03009">
    <property type="entry name" value="TryX_like_TryX_NRX"/>
    <property type="match status" value="2"/>
</dbReference>
<dbReference type="Gene3D" id="3.30.530.20">
    <property type="match status" value="1"/>
</dbReference>
<dbReference type="PANTHER" id="PTHR13871">
    <property type="entry name" value="THIOREDOXIN"/>
    <property type="match status" value="1"/>
</dbReference>
<dbReference type="InterPro" id="IPR003863">
    <property type="entry name" value="DUF220"/>
</dbReference>
<dbReference type="PROSITE" id="PS00194">
    <property type="entry name" value="THIOREDOXIN_1"/>
    <property type="match status" value="1"/>
</dbReference>
<feature type="domain" description="Thioredoxin" evidence="8">
    <location>
        <begin position="324"/>
        <end position="484"/>
    </location>
</feature>
<dbReference type="SUPFAM" id="SSF52833">
    <property type="entry name" value="Thioredoxin-like"/>
    <property type="match status" value="3"/>
</dbReference>
<dbReference type="InterPro" id="IPR052259">
    <property type="entry name" value="Nucleoredoxin-like"/>
</dbReference>
<dbReference type="InterPro" id="IPR013766">
    <property type="entry name" value="Thioredoxin_domain"/>
</dbReference>
<evidence type="ECO:0000256" key="1">
    <source>
        <dbReference type="ARBA" id="ARBA00012612"/>
    </source>
</evidence>
<gene>
    <name evidence="10" type="primary">LOC110782859</name>
</gene>
<evidence type="ECO:0000313" key="10">
    <source>
        <dbReference type="RefSeq" id="XP_056690498.1"/>
    </source>
</evidence>
<reference evidence="9" key="1">
    <citation type="journal article" date="2021" name="Nat. Commun.">
        <title>Genomic analyses provide insights into spinach domestication and the genetic basis of agronomic traits.</title>
        <authorList>
            <person name="Cai X."/>
            <person name="Sun X."/>
            <person name="Xu C."/>
            <person name="Sun H."/>
            <person name="Wang X."/>
            <person name="Ge C."/>
            <person name="Zhang Z."/>
            <person name="Wang Q."/>
            <person name="Fei Z."/>
            <person name="Jiao C."/>
            <person name="Wang Q."/>
        </authorList>
    </citation>
    <scope>NUCLEOTIDE SEQUENCE [LARGE SCALE GENOMIC DNA]</scope>
    <source>
        <strain evidence="9">cv. Varoflay</strain>
    </source>
</reference>
<keyword evidence="4" id="KW-0520">NAD</keyword>
<accession>A0ABM3R4F7</accession>
<dbReference type="CDD" id="cd07812">
    <property type="entry name" value="SRPBCC"/>
    <property type="match status" value="1"/>
</dbReference>
<dbReference type="GeneID" id="110782859"/>
<dbReference type="PANTHER" id="PTHR13871:SF96">
    <property type="entry name" value="THIOREDOXIN DOMAIN-CONTAINING PROTEIN"/>
    <property type="match status" value="1"/>
</dbReference>
<evidence type="ECO:0000256" key="3">
    <source>
        <dbReference type="ARBA" id="ARBA00023002"/>
    </source>
</evidence>
<evidence type="ECO:0000256" key="5">
    <source>
        <dbReference type="ARBA" id="ARBA00025782"/>
    </source>
</evidence>
<dbReference type="Proteomes" id="UP000813463">
    <property type="component" value="Chromosome 1"/>
</dbReference>
<keyword evidence="3" id="KW-0560">Oxidoreductase</keyword>
<name>A0ABM3R4F7_SPIOL</name>
<comment type="catalytic activity">
    <reaction evidence="7">
        <text>[protein]-dithiol + NADP(+) = [protein]-disulfide + NADPH + H(+)</text>
        <dbReference type="Rhea" id="RHEA:18753"/>
        <dbReference type="Rhea" id="RHEA-COMP:10593"/>
        <dbReference type="Rhea" id="RHEA-COMP:10594"/>
        <dbReference type="ChEBI" id="CHEBI:15378"/>
        <dbReference type="ChEBI" id="CHEBI:29950"/>
        <dbReference type="ChEBI" id="CHEBI:50058"/>
        <dbReference type="ChEBI" id="CHEBI:57783"/>
        <dbReference type="ChEBI" id="CHEBI:58349"/>
        <dbReference type="EC" id="1.8.1.8"/>
    </reaction>
</comment>
<evidence type="ECO:0000256" key="6">
    <source>
        <dbReference type="ARBA" id="ARBA00047388"/>
    </source>
</evidence>
<evidence type="ECO:0000256" key="2">
    <source>
        <dbReference type="ARBA" id="ARBA00022737"/>
    </source>
</evidence>
<dbReference type="InterPro" id="IPR045870">
    <property type="entry name" value="TryX_NRX_thioredoxin_dom"/>
</dbReference>
<proteinExistence type="inferred from homology"/>
<dbReference type="PROSITE" id="PS51352">
    <property type="entry name" value="THIOREDOXIN_2"/>
    <property type="match status" value="2"/>
</dbReference>
<evidence type="ECO:0000256" key="7">
    <source>
        <dbReference type="ARBA" id="ARBA00047804"/>
    </source>
</evidence>
<protein>
    <recommendedName>
        <fullName evidence="1">protein-disulfide reductase</fullName>
        <ecNumber evidence="1">1.8.1.8</ecNumber>
    </recommendedName>
</protein>